<dbReference type="InterPro" id="IPR001296">
    <property type="entry name" value="Glyco_trans_1"/>
</dbReference>
<dbReference type="EC" id="2.4.-.-" evidence="4"/>
<organism evidence="4 5">
    <name type="scientific">Candidatus Blautia stercorigallinarum</name>
    <dbReference type="NCBI Taxonomy" id="2838501"/>
    <lineage>
        <taxon>Bacteria</taxon>
        <taxon>Bacillati</taxon>
        <taxon>Bacillota</taxon>
        <taxon>Clostridia</taxon>
        <taxon>Lachnospirales</taxon>
        <taxon>Lachnospiraceae</taxon>
        <taxon>Blautia</taxon>
    </lineage>
</organism>
<protein>
    <submittedName>
        <fullName evidence="4">Glycosyltransferase</fullName>
        <ecNumber evidence="4">2.4.-.-</ecNumber>
    </submittedName>
</protein>
<evidence type="ECO:0000313" key="4">
    <source>
        <dbReference type="EMBL" id="HIV38452.1"/>
    </source>
</evidence>
<keyword evidence="1 4" id="KW-0328">Glycosyltransferase</keyword>
<gene>
    <name evidence="4" type="ORF">H9747_05550</name>
</gene>
<name>A0A9D1PBZ7_9FIRM</name>
<dbReference type="AlphaFoldDB" id="A0A9D1PBZ7"/>
<dbReference type="EMBL" id="DXIQ01000032">
    <property type="protein sequence ID" value="HIV38452.1"/>
    <property type="molecule type" value="Genomic_DNA"/>
</dbReference>
<dbReference type="PANTHER" id="PTHR12526">
    <property type="entry name" value="GLYCOSYLTRANSFERASE"/>
    <property type="match status" value="1"/>
</dbReference>
<dbReference type="Pfam" id="PF00534">
    <property type="entry name" value="Glycos_transf_1"/>
    <property type="match status" value="1"/>
</dbReference>
<proteinExistence type="predicted"/>
<dbReference type="PANTHER" id="PTHR12526:SF629">
    <property type="entry name" value="TEICHURONIC ACID BIOSYNTHESIS GLYCOSYLTRANSFERASE TUAH-RELATED"/>
    <property type="match status" value="1"/>
</dbReference>
<sequence>MKKLFLVTTGFPYPAKSMETYLETETQYYNSFDEVDIISLGVKRKTLEEKRNINCECKVKVFPVVFGSKLAYIINGISAFFDMNFYREIIELQKKKKLNFKRLIRLIIYISRSHFDVRKAKKILGLNKKKLVKNAIIYCYRFEYQPYVALLLAKYFDNPTLIARAHRYDLYEERNSDHYIPARRLLLREFNKVYLISQDGYDYLSGKFPEYKGKMAISRLGTLNNGIKKCDNKGSCFRIVSCSNMVQVKRIDRIVSTLSKVKTQKIEWVHFGSGEEESKIRKMASEMLGENVKVIFKGRVENKKILEFYRSNDVNLFINLSDSEGIPVSIMEAMSFGIPCIATNVGGTSEIVVDGMNGYLIDDEPDEYIADKVNSIASMNIECYEQLRDAARNTWEQKYNAENNYRTFIEEIKNI</sequence>
<reference evidence="4" key="2">
    <citation type="submission" date="2021-04" db="EMBL/GenBank/DDBJ databases">
        <authorList>
            <person name="Gilroy R."/>
        </authorList>
    </citation>
    <scope>NUCLEOTIDE SEQUENCE</scope>
    <source>
        <strain evidence="4">CHK195-9823</strain>
    </source>
</reference>
<evidence type="ECO:0000259" key="3">
    <source>
        <dbReference type="Pfam" id="PF00534"/>
    </source>
</evidence>
<evidence type="ECO:0000256" key="2">
    <source>
        <dbReference type="ARBA" id="ARBA00022679"/>
    </source>
</evidence>
<evidence type="ECO:0000313" key="5">
    <source>
        <dbReference type="Proteomes" id="UP000886814"/>
    </source>
</evidence>
<comment type="caution">
    <text evidence="4">The sequence shown here is derived from an EMBL/GenBank/DDBJ whole genome shotgun (WGS) entry which is preliminary data.</text>
</comment>
<dbReference type="Gene3D" id="3.40.50.2000">
    <property type="entry name" value="Glycogen Phosphorylase B"/>
    <property type="match status" value="2"/>
</dbReference>
<dbReference type="SUPFAM" id="SSF53756">
    <property type="entry name" value="UDP-Glycosyltransferase/glycogen phosphorylase"/>
    <property type="match status" value="1"/>
</dbReference>
<dbReference type="GO" id="GO:0016757">
    <property type="term" value="F:glycosyltransferase activity"/>
    <property type="evidence" value="ECO:0007669"/>
    <property type="project" value="UniProtKB-KW"/>
</dbReference>
<feature type="domain" description="Glycosyl transferase family 1" evidence="3">
    <location>
        <begin position="239"/>
        <end position="393"/>
    </location>
</feature>
<accession>A0A9D1PBZ7</accession>
<evidence type="ECO:0000256" key="1">
    <source>
        <dbReference type="ARBA" id="ARBA00022676"/>
    </source>
</evidence>
<reference evidence="4" key="1">
    <citation type="journal article" date="2021" name="PeerJ">
        <title>Extensive microbial diversity within the chicken gut microbiome revealed by metagenomics and culture.</title>
        <authorList>
            <person name="Gilroy R."/>
            <person name="Ravi A."/>
            <person name="Getino M."/>
            <person name="Pursley I."/>
            <person name="Horton D.L."/>
            <person name="Alikhan N.F."/>
            <person name="Baker D."/>
            <person name="Gharbi K."/>
            <person name="Hall N."/>
            <person name="Watson M."/>
            <person name="Adriaenssens E.M."/>
            <person name="Foster-Nyarko E."/>
            <person name="Jarju S."/>
            <person name="Secka A."/>
            <person name="Antonio M."/>
            <person name="Oren A."/>
            <person name="Chaudhuri R.R."/>
            <person name="La Ragione R."/>
            <person name="Hildebrand F."/>
            <person name="Pallen M.J."/>
        </authorList>
    </citation>
    <scope>NUCLEOTIDE SEQUENCE</scope>
    <source>
        <strain evidence="4">CHK195-9823</strain>
    </source>
</reference>
<keyword evidence="2 4" id="KW-0808">Transferase</keyword>
<dbReference type="Proteomes" id="UP000886814">
    <property type="component" value="Unassembled WGS sequence"/>
</dbReference>